<dbReference type="AlphaFoldDB" id="A0A9D9E9Q3"/>
<gene>
    <name evidence="1" type="ORF">IAC42_03690</name>
</gene>
<comment type="caution">
    <text evidence="1">The sequence shown here is derived from an EMBL/GenBank/DDBJ whole genome shotgun (WGS) entry which is preliminary data.</text>
</comment>
<reference evidence="1" key="1">
    <citation type="submission" date="2020-10" db="EMBL/GenBank/DDBJ databases">
        <authorList>
            <person name="Gilroy R."/>
        </authorList>
    </citation>
    <scope>NUCLEOTIDE SEQUENCE</scope>
    <source>
        <strain evidence="1">11167</strain>
    </source>
</reference>
<name>A0A9D9E9Q3_9SPIR</name>
<sequence>MSRKVLAMITAIAILAMALALFLLRGERVSLVTSGSAVLFQSWTTLSNRWSLVDGHDYDGDGMAIYTPPAALEALSDGVAAGDPSACFGIEDEAAHEVFDTVFVPDGAAMWSLAYEAWPDAVVIYDESSGWEVALAGSSPVRTLSYSQALNSVTEDSMLSQLDGLGADKIIVYSPGKVAGLLRRWDGLVIVDRIYASAFESGQDVATVGEDLDAMVSALSSGVRGRAATPYRIDR</sequence>
<protein>
    <submittedName>
        <fullName evidence="1">Uncharacterized protein</fullName>
    </submittedName>
</protein>
<evidence type="ECO:0000313" key="1">
    <source>
        <dbReference type="EMBL" id="MBO8442840.1"/>
    </source>
</evidence>
<evidence type="ECO:0000313" key="2">
    <source>
        <dbReference type="Proteomes" id="UP000823633"/>
    </source>
</evidence>
<dbReference type="EMBL" id="JADIMU010000022">
    <property type="protein sequence ID" value="MBO8442840.1"/>
    <property type="molecule type" value="Genomic_DNA"/>
</dbReference>
<dbReference type="Proteomes" id="UP000823633">
    <property type="component" value="Unassembled WGS sequence"/>
</dbReference>
<reference evidence="1" key="2">
    <citation type="journal article" date="2021" name="PeerJ">
        <title>Extensive microbial diversity within the chicken gut microbiome revealed by metagenomics and culture.</title>
        <authorList>
            <person name="Gilroy R."/>
            <person name="Ravi A."/>
            <person name="Getino M."/>
            <person name="Pursley I."/>
            <person name="Horton D.L."/>
            <person name="Alikhan N.F."/>
            <person name="Baker D."/>
            <person name="Gharbi K."/>
            <person name="Hall N."/>
            <person name="Watson M."/>
            <person name="Adriaenssens E.M."/>
            <person name="Foster-Nyarko E."/>
            <person name="Jarju S."/>
            <person name="Secka A."/>
            <person name="Antonio M."/>
            <person name="Oren A."/>
            <person name="Chaudhuri R.R."/>
            <person name="La Ragione R."/>
            <person name="Hildebrand F."/>
            <person name="Pallen M.J."/>
        </authorList>
    </citation>
    <scope>NUCLEOTIDE SEQUENCE</scope>
    <source>
        <strain evidence="1">11167</strain>
    </source>
</reference>
<organism evidence="1 2">
    <name type="scientific">Candidatus Aphodenecus pullistercoris</name>
    <dbReference type="NCBI Taxonomy" id="2840669"/>
    <lineage>
        <taxon>Bacteria</taxon>
        <taxon>Pseudomonadati</taxon>
        <taxon>Spirochaetota</taxon>
        <taxon>Spirochaetia</taxon>
        <taxon>Spirochaetales</taxon>
        <taxon>Candidatus Aphodenecus</taxon>
    </lineage>
</organism>
<accession>A0A9D9E9Q3</accession>
<proteinExistence type="predicted"/>